<dbReference type="Gene3D" id="3.40.50.720">
    <property type="entry name" value="NAD(P)-binding Rossmann-like Domain"/>
    <property type="match status" value="1"/>
</dbReference>
<keyword evidence="6" id="KW-1185">Reference proteome</keyword>
<sequence length="270" mass="29285">MLITGAAGGLGSTLASAFAERGCNLILIDINRVALEKLDASLTDQKIKRRIFCIDLCNKDEIKSLSQKLSHSGETPDIIINNAGMTLQKSVESHSDADWQKVFDLNFWSTVHISRECLPALKEKNGGHIVNLSSMAACYGIPSQSSYSSSKAAVRAFSESLRAELAGYNIGVSSIHPGAIKTDMMMATLKESDDLEIAKKNLALAQRFGVSPEKAAQKIITAIMRNRAHCYIGLDAHLFRLFSKLAPNVLSRVFSRAYSKVSNVKPAGPA</sequence>
<evidence type="ECO:0000256" key="1">
    <source>
        <dbReference type="ARBA" id="ARBA00006484"/>
    </source>
</evidence>
<evidence type="ECO:0000256" key="3">
    <source>
        <dbReference type="RuleBase" id="RU000363"/>
    </source>
</evidence>
<protein>
    <submittedName>
        <fullName evidence="5">SDR family oxidoreductase</fullName>
    </submittedName>
</protein>
<evidence type="ECO:0000256" key="2">
    <source>
        <dbReference type="ARBA" id="ARBA00023002"/>
    </source>
</evidence>
<dbReference type="SMART" id="SM00822">
    <property type="entry name" value="PKS_KR"/>
    <property type="match status" value="1"/>
</dbReference>
<comment type="caution">
    <text evidence="5">The sequence shown here is derived from an EMBL/GenBank/DDBJ whole genome shotgun (WGS) entry which is preliminary data.</text>
</comment>
<dbReference type="InterPro" id="IPR020904">
    <property type="entry name" value="Sc_DH/Rdtase_CS"/>
</dbReference>
<proteinExistence type="inferred from homology"/>
<organism evidence="5 6">
    <name type="scientific">Spongiibacter pelagi</name>
    <dbReference type="NCBI Taxonomy" id="2760804"/>
    <lineage>
        <taxon>Bacteria</taxon>
        <taxon>Pseudomonadati</taxon>
        <taxon>Pseudomonadota</taxon>
        <taxon>Gammaproteobacteria</taxon>
        <taxon>Cellvibrionales</taxon>
        <taxon>Spongiibacteraceae</taxon>
        <taxon>Spongiibacter</taxon>
    </lineage>
</organism>
<dbReference type="SUPFAM" id="SSF51735">
    <property type="entry name" value="NAD(P)-binding Rossmann-fold domains"/>
    <property type="match status" value="1"/>
</dbReference>
<dbReference type="GO" id="GO:0016020">
    <property type="term" value="C:membrane"/>
    <property type="evidence" value="ECO:0007669"/>
    <property type="project" value="TreeGrafter"/>
</dbReference>
<dbReference type="AlphaFoldDB" id="A0A927C5N4"/>
<dbReference type="PROSITE" id="PS00061">
    <property type="entry name" value="ADH_SHORT"/>
    <property type="match status" value="1"/>
</dbReference>
<reference evidence="5" key="1">
    <citation type="submission" date="2020-09" db="EMBL/GenBank/DDBJ databases">
        <authorList>
            <person name="Yoon J.-W."/>
        </authorList>
    </citation>
    <scope>NUCLEOTIDE SEQUENCE</scope>
    <source>
        <strain evidence="5">KMU-158</strain>
    </source>
</reference>
<gene>
    <name evidence="5" type="ORF">IB286_12655</name>
</gene>
<comment type="similarity">
    <text evidence="1 3">Belongs to the short-chain dehydrogenases/reductases (SDR) family.</text>
</comment>
<dbReference type="InterPro" id="IPR002347">
    <property type="entry name" value="SDR_fam"/>
</dbReference>
<dbReference type="PANTHER" id="PTHR44196:SF1">
    <property type="entry name" value="DEHYDROGENASE_REDUCTASE SDR FAMILY MEMBER 7B"/>
    <property type="match status" value="1"/>
</dbReference>
<evidence type="ECO:0000313" key="6">
    <source>
        <dbReference type="Proteomes" id="UP000610558"/>
    </source>
</evidence>
<feature type="domain" description="Ketoreductase" evidence="4">
    <location>
        <begin position="2"/>
        <end position="178"/>
    </location>
</feature>
<dbReference type="PRINTS" id="PR00081">
    <property type="entry name" value="GDHRDH"/>
</dbReference>
<dbReference type="RefSeq" id="WP_190766105.1">
    <property type="nucleotide sequence ID" value="NZ_JACXLD010000007.1"/>
</dbReference>
<dbReference type="InterPro" id="IPR057326">
    <property type="entry name" value="KR_dom"/>
</dbReference>
<dbReference type="PANTHER" id="PTHR44196">
    <property type="entry name" value="DEHYDROGENASE/REDUCTASE SDR FAMILY MEMBER 7B"/>
    <property type="match status" value="1"/>
</dbReference>
<dbReference type="InterPro" id="IPR036291">
    <property type="entry name" value="NAD(P)-bd_dom_sf"/>
</dbReference>
<keyword evidence="2" id="KW-0560">Oxidoreductase</keyword>
<evidence type="ECO:0000259" key="4">
    <source>
        <dbReference type="SMART" id="SM00822"/>
    </source>
</evidence>
<name>A0A927C5N4_9GAMM</name>
<accession>A0A927C5N4</accession>
<dbReference type="EMBL" id="JACXLD010000007">
    <property type="protein sequence ID" value="MBD2859855.1"/>
    <property type="molecule type" value="Genomic_DNA"/>
</dbReference>
<evidence type="ECO:0000313" key="5">
    <source>
        <dbReference type="EMBL" id="MBD2859855.1"/>
    </source>
</evidence>
<dbReference type="GO" id="GO:0016491">
    <property type="term" value="F:oxidoreductase activity"/>
    <property type="evidence" value="ECO:0007669"/>
    <property type="project" value="UniProtKB-KW"/>
</dbReference>
<dbReference type="PRINTS" id="PR00080">
    <property type="entry name" value="SDRFAMILY"/>
</dbReference>
<dbReference type="Proteomes" id="UP000610558">
    <property type="component" value="Unassembled WGS sequence"/>
</dbReference>
<dbReference type="Pfam" id="PF00106">
    <property type="entry name" value="adh_short"/>
    <property type="match status" value="1"/>
</dbReference>
<dbReference type="CDD" id="cd05233">
    <property type="entry name" value="SDR_c"/>
    <property type="match status" value="1"/>
</dbReference>